<dbReference type="Pfam" id="PF02195">
    <property type="entry name" value="ParB_N"/>
    <property type="match status" value="1"/>
</dbReference>
<comment type="caution">
    <text evidence="5">The sequence shown here is derived from an EMBL/GenBank/DDBJ whole genome shotgun (WGS) entry which is preliminary data.</text>
</comment>
<dbReference type="EMBL" id="PVHK01000024">
    <property type="protein sequence ID" value="PRH43707.1"/>
    <property type="molecule type" value="Genomic_DNA"/>
</dbReference>
<comment type="similarity">
    <text evidence="1">Belongs to the ParB family.</text>
</comment>
<evidence type="ECO:0000256" key="1">
    <source>
        <dbReference type="ARBA" id="ARBA00006295"/>
    </source>
</evidence>
<dbReference type="SMART" id="SM00470">
    <property type="entry name" value="ParB"/>
    <property type="match status" value="1"/>
</dbReference>
<dbReference type="Gene3D" id="1.10.10.2830">
    <property type="match status" value="1"/>
</dbReference>
<dbReference type="InterPro" id="IPR022396">
    <property type="entry name" value="PRTRC_ParB"/>
</dbReference>
<name>A0AA45BFA0_BURVI</name>
<evidence type="ECO:0000313" key="6">
    <source>
        <dbReference type="Proteomes" id="UP000237632"/>
    </source>
</evidence>
<dbReference type="PANTHER" id="PTHR33375:SF1">
    <property type="entry name" value="CHROMOSOME-PARTITIONING PROTEIN PARB-RELATED"/>
    <property type="match status" value="1"/>
</dbReference>
<dbReference type="AlphaFoldDB" id="A0AA45BFA0"/>
<protein>
    <submittedName>
        <fullName evidence="5">PRTRC system ParB family protein</fullName>
    </submittedName>
</protein>
<feature type="compositionally biased region" description="Low complexity" evidence="3">
    <location>
        <begin position="344"/>
        <end position="357"/>
    </location>
</feature>
<evidence type="ECO:0000256" key="3">
    <source>
        <dbReference type="SAM" id="MobiDB-lite"/>
    </source>
</evidence>
<sequence>MQHAHLQQPTVPLGRIVLGPNPRTYFDDAEMEEMRASIRARGVDTPVLVRPLDDGTFQLIAGGRRYKAAMDVHGDAYDMPVSIKYVDEIEAEEIALVENIQRADMSPGEEALAAAKMVGRCKGDREEAARRIGWSVQTLNSRLALMNCSATVLDALNTRKLNLGHAELLAALSKENQDKVLPVIVAEKRSVADVKKLVESVSCSLNVAIFNKDQCASCPHNSSTQSALFGESIADGNCTNRACYNEKTEKQLEATAAGLREEFPLVRIVRAGDNNTRVQIAVDGANGVGEEQAKACHACQNYGVAVSGLPDSLGKVYRGQCFDTVCNMKKVAERIQAEKAAKQSTTPATTAGAATSKGAAKGVATSSAVATPATVVADSDRVKQYRVAVWRKALRRDIGANGVLARQYLIAIVLAGYARQIKDDAFRLVFEKMTDEKVASGDLPKAVDLVQASSEQAQADLVTGMLFAAIEGLDVAYLTQLCKHHKLDLGKHWKLDKGFLELITKSEMMVVADELGLRAALGDDFKKAFAKSKSEVIEALLNVSGFDYAGKVPKVLKF</sequence>
<dbReference type="SUPFAM" id="SSF110849">
    <property type="entry name" value="ParB/Sulfiredoxin"/>
    <property type="match status" value="1"/>
</dbReference>
<dbReference type="InterPro" id="IPR003115">
    <property type="entry name" value="ParB_N"/>
</dbReference>
<dbReference type="GO" id="GO:0005694">
    <property type="term" value="C:chromosome"/>
    <property type="evidence" value="ECO:0007669"/>
    <property type="project" value="TreeGrafter"/>
</dbReference>
<feature type="region of interest" description="Disordered" evidence="3">
    <location>
        <begin position="338"/>
        <end position="357"/>
    </location>
</feature>
<dbReference type="GO" id="GO:0003677">
    <property type="term" value="F:DNA binding"/>
    <property type="evidence" value="ECO:0007669"/>
    <property type="project" value="InterPro"/>
</dbReference>
<dbReference type="Pfam" id="PF17762">
    <property type="entry name" value="HTH_ParB"/>
    <property type="match status" value="1"/>
</dbReference>
<dbReference type="Gene3D" id="3.90.1530.30">
    <property type="match status" value="1"/>
</dbReference>
<dbReference type="InterPro" id="IPR004437">
    <property type="entry name" value="ParB/RepB/Spo0J"/>
</dbReference>
<dbReference type="PANTHER" id="PTHR33375">
    <property type="entry name" value="CHROMOSOME-PARTITIONING PROTEIN PARB-RELATED"/>
    <property type="match status" value="1"/>
</dbReference>
<dbReference type="NCBIfam" id="TIGR03734">
    <property type="entry name" value="PRTRC_parB"/>
    <property type="match status" value="1"/>
</dbReference>
<accession>A0AA45BFA0</accession>
<proteinExistence type="inferred from homology"/>
<dbReference type="NCBIfam" id="TIGR00180">
    <property type="entry name" value="parB_part"/>
    <property type="match status" value="1"/>
</dbReference>
<dbReference type="GO" id="GO:0007059">
    <property type="term" value="P:chromosome segregation"/>
    <property type="evidence" value="ECO:0007669"/>
    <property type="project" value="UniProtKB-KW"/>
</dbReference>
<dbReference type="RefSeq" id="WP_105856381.1">
    <property type="nucleotide sequence ID" value="NZ_PVHK01000024.1"/>
</dbReference>
<organism evidence="5 6">
    <name type="scientific">Burkholderia vietnamiensis</name>
    <dbReference type="NCBI Taxonomy" id="60552"/>
    <lineage>
        <taxon>Bacteria</taxon>
        <taxon>Pseudomonadati</taxon>
        <taxon>Pseudomonadota</taxon>
        <taxon>Betaproteobacteria</taxon>
        <taxon>Burkholderiales</taxon>
        <taxon>Burkholderiaceae</taxon>
        <taxon>Burkholderia</taxon>
        <taxon>Burkholderia cepacia complex</taxon>
    </lineage>
</organism>
<dbReference type="InterPro" id="IPR036086">
    <property type="entry name" value="ParB/Sulfiredoxin_sf"/>
</dbReference>
<feature type="domain" description="ParB-like N-terminal" evidence="4">
    <location>
        <begin position="9"/>
        <end position="100"/>
    </location>
</feature>
<keyword evidence="2" id="KW-0159">Chromosome partition</keyword>
<dbReference type="InterPro" id="IPR050336">
    <property type="entry name" value="Chromosome_partition/occlusion"/>
</dbReference>
<evidence type="ECO:0000256" key="2">
    <source>
        <dbReference type="ARBA" id="ARBA00022829"/>
    </source>
</evidence>
<dbReference type="SUPFAM" id="SSF109709">
    <property type="entry name" value="KorB DNA-binding domain-like"/>
    <property type="match status" value="1"/>
</dbReference>
<evidence type="ECO:0000313" key="5">
    <source>
        <dbReference type="EMBL" id="PRH43707.1"/>
    </source>
</evidence>
<dbReference type="InterPro" id="IPR041468">
    <property type="entry name" value="HTH_ParB/Spo0J"/>
</dbReference>
<dbReference type="Proteomes" id="UP000237632">
    <property type="component" value="Unassembled WGS sequence"/>
</dbReference>
<gene>
    <name evidence="5" type="ORF">C6T65_03590</name>
</gene>
<evidence type="ECO:0000259" key="4">
    <source>
        <dbReference type="SMART" id="SM00470"/>
    </source>
</evidence>
<reference evidence="5 6" key="1">
    <citation type="submission" date="2018-03" db="EMBL/GenBank/DDBJ databases">
        <authorList>
            <person name="Nguyen K."/>
            <person name="Fouts D."/>
            <person name="Sutton G."/>
        </authorList>
    </citation>
    <scope>NUCLEOTIDE SEQUENCE [LARGE SCALE GENOMIC DNA]</scope>
    <source>
        <strain evidence="5 6">AU3578</strain>
    </source>
</reference>